<dbReference type="AlphaFoldDB" id="A0A0L9USA0"/>
<organism evidence="2 3">
    <name type="scientific">Phaseolus angularis</name>
    <name type="common">Azuki bean</name>
    <name type="synonym">Vigna angularis</name>
    <dbReference type="NCBI Taxonomy" id="3914"/>
    <lineage>
        <taxon>Eukaryota</taxon>
        <taxon>Viridiplantae</taxon>
        <taxon>Streptophyta</taxon>
        <taxon>Embryophyta</taxon>
        <taxon>Tracheophyta</taxon>
        <taxon>Spermatophyta</taxon>
        <taxon>Magnoliopsida</taxon>
        <taxon>eudicotyledons</taxon>
        <taxon>Gunneridae</taxon>
        <taxon>Pentapetalae</taxon>
        <taxon>rosids</taxon>
        <taxon>fabids</taxon>
        <taxon>Fabales</taxon>
        <taxon>Fabaceae</taxon>
        <taxon>Papilionoideae</taxon>
        <taxon>50 kb inversion clade</taxon>
        <taxon>NPAAA clade</taxon>
        <taxon>indigoferoid/millettioid clade</taxon>
        <taxon>Phaseoleae</taxon>
        <taxon>Vigna</taxon>
    </lineage>
</organism>
<evidence type="ECO:0000313" key="2">
    <source>
        <dbReference type="EMBL" id="KOM45596.1"/>
    </source>
</evidence>
<dbReference type="Gramene" id="KOM45596">
    <property type="protein sequence ID" value="KOM45596"/>
    <property type="gene ID" value="LR48_Vigan06g090200"/>
</dbReference>
<proteinExistence type="predicted"/>
<gene>
    <name evidence="2" type="ORF">LR48_Vigan06g090200</name>
</gene>
<name>A0A0L9USA0_PHAAN</name>
<accession>A0A0L9USA0</accession>
<evidence type="ECO:0000313" key="3">
    <source>
        <dbReference type="Proteomes" id="UP000053144"/>
    </source>
</evidence>
<evidence type="ECO:0000256" key="1">
    <source>
        <dbReference type="SAM" id="MobiDB-lite"/>
    </source>
</evidence>
<reference evidence="3" key="1">
    <citation type="journal article" date="2015" name="Proc. Natl. Acad. Sci. U.S.A.">
        <title>Genome sequencing of adzuki bean (Vigna angularis) provides insight into high starch and low fat accumulation and domestication.</title>
        <authorList>
            <person name="Yang K."/>
            <person name="Tian Z."/>
            <person name="Chen C."/>
            <person name="Luo L."/>
            <person name="Zhao B."/>
            <person name="Wang Z."/>
            <person name="Yu L."/>
            <person name="Li Y."/>
            <person name="Sun Y."/>
            <person name="Li W."/>
            <person name="Chen Y."/>
            <person name="Li Y."/>
            <person name="Zhang Y."/>
            <person name="Ai D."/>
            <person name="Zhao J."/>
            <person name="Shang C."/>
            <person name="Ma Y."/>
            <person name="Wu B."/>
            <person name="Wang M."/>
            <person name="Gao L."/>
            <person name="Sun D."/>
            <person name="Zhang P."/>
            <person name="Guo F."/>
            <person name="Wang W."/>
            <person name="Li Y."/>
            <person name="Wang J."/>
            <person name="Varshney R.K."/>
            <person name="Wang J."/>
            <person name="Ling H.Q."/>
            <person name="Wan P."/>
        </authorList>
    </citation>
    <scope>NUCLEOTIDE SEQUENCE</scope>
    <source>
        <strain evidence="3">cv. Jingnong 6</strain>
    </source>
</reference>
<dbReference type="EMBL" id="CM003376">
    <property type="protein sequence ID" value="KOM45596.1"/>
    <property type="molecule type" value="Genomic_DNA"/>
</dbReference>
<sequence length="88" mass="9814">MKISVSYCKNVEATFNSMKMHIGQLINQMEGCEKNAKERKEKENESGKELIWELQATGFPWNLAPSSGIQSLGSPRTKELSISSHSAI</sequence>
<feature type="region of interest" description="Disordered" evidence="1">
    <location>
        <begin position="67"/>
        <end position="88"/>
    </location>
</feature>
<protein>
    <submittedName>
        <fullName evidence="2">Uncharacterized protein</fullName>
    </submittedName>
</protein>
<dbReference type="Proteomes" id="UP000053144">
    <property type="component" value="Chromosome 6"/>
</dbReference>